<proteinExistence type="predicted"/>
<dbReference type="AlphaFoldDB" id="A0A9P7FUE0"/>
<organism evidence="1 2">
    <name type="scientific">Sphagnurus paluster</name>
    <dbReference type="NCBI Taxonomy" id="117069"/>
    <lineage>
        <taxon>Eukaryota</taxon>
        <taxon>Fungi</taxon>
        <taxon>Dikarya</taxon>
        <taxon>Basidiomycota</taxon>
        <taxon>Agaricomycotina</taxon>
        <taxon>Agaricomycetes</taxon>
        <taxon>Agaricomycetidae</taxon>
        <taxon>Agaricales</taxon>
        <taxon>Tricholomatineae</taxon>
        <taxon>Lyophyllaceae</taxon>
        <taxon>Sphagnurus</taxon>
    </lineage>
</organism>
<name>A0A9P7FUE0_9AGAR</name>
<reference evidence="1" key="1">
    <citation type="submission" date="2021-02" db="EMBL/GenBank/DDBJ databases">
        <authorList>
            <person name="Nieuwenhuis M."/>
            <person name="Van De Peppel L.J.J."/>
        </authorList>
    </citation>
    <scope>NUCLEOTIDE SEQUENCE</scope>
    <source>
        <strain evidence="1">D49</strain>
    </source>
</reference>
<dbReference type="Proteomes" id="UP000717328">
    <property type="component" value="Unassembled WGS sequence"/>
</dbReference>
<sequence>MELADFTKRLRLAAALVLWCVRYDLDGVLITIRTAISKFSLQLAYSRLIVDSSPLTGTVKAQITGTSSGEALQIEEIPSLSRPHTPTSRMTAHAHTSEARAFPNTPCLERVGPNAYVASFILGHKLVIILSLLTWATSPEAIAFLKNLKLLVSNIDMIFSVGRIDDVITHLSGEKTMEDVVIGSPMLTTKEANKAEFTPCTVKGSMMRKTA</sequence>
<evidence type="ECO:0000313" key="2">
    <source>
        <dbReference type="Proteomes" id="UP000717328"/>
    </source>
</evidence>
<evidence type="ECO:0000313" key="1">
    <source>
        <dbReference type="EMBL" id="KAG5637281.1"/>
    </source>
</evidence>
<keyword evidence="2" id="KW-1185">Reference proteome</keyword>
<dbReference type="EMBL" id="JABCKI010005843">
    <property type="protein sequence ID" value="KAG5637281.1"/>
    <property type="molecule type" value="Genomic_DNA"/>
</dbReference>
<protein>
    <submittedName>
        <fullName evidence="1">Uncharacterized protein</fullName>
    </submittedName>
</protein>
<accession>A0A9P7FUE0</accession>
<comment type="caution">
    <text evidence="1">The sequence shown here is derived from an EMBL/GenBank/DDBJ whole genome shotgun (WGS) entry which is preliminary data.</text>
</comment>
<dbReference type="OrthoDB" id="429813at2759"/>
<reference evidence="1" key="2">
    <citation type="submission" date="2021-10" db="EMBL/GenBank/DDBJ databases">
        <title>Phylogenomics reveals ancestral predisposition of the termite-cultivated fungus Termitomyces towards a domesticated lifestyle.</title>
        <authorList>
            <person name="Auxier B."/>
            <person name="Grum-Grzhimaylo A."/>
            <person name="Cardenas M.E."/>
            <person name="Lodge J.D."/>
            <person name="Laessoe T."/>
            <person name="Pedersen O."/>
            <person name="Smith M.E."/>
            <person name="Kuyper T.W."/>
            <person name="Franco-Molano E.A."/>
            <person name="Baroni T.J."/>
            <person name="Aanen D.K."/>
        </authorList>
    </citation>
    <scope>NUCLEOTIDE SEQUENCE</scope>
    <source>
        <strain evidence="1">D49</strain>
    </source>
</reference>
<gene>
    <name evidence="1" type="ORF">H0H81_005115</name>
</gene>